<organism evidence="9 10">
    <name type="scientific">Leptidea sinapis</name>
    <dbReference type="NCBI Taxonomy" id="189913"/>
    <lineage>
        <taxon>Eukaryota</taxon>
        <taxon>Metazoa</taxon>
        <taxon>Ecdysozoa</taxon>
        <taxon>Arthropoda</taxon>
        <taxon>Hexapoda</taxon>
        <taxon>Insecta</taxon>
        <taxon>Pterygota</taxon>
        <taxon>Neoptera</taxon>
        <taxon>Endopterygota</taxon>
        <taxon>Lepidoptera</taxon>
        <taxon>Glossata</taxon>
        <taxon>Ditrysia</taxon>
        <taxon>Papilionoidea</taxon>
        <taxon>Pieridae</taxon>
        <taxon>Dismorphiinae</taxon>
        <taxon>Leptidea</taxon>
    </lineage>
</organism>
<dbReference type="SUPFAM" id="SSF51430">
    <property type="entry name" value="NAD(P)-linked oxidoreductase"/>
    <property type="match status" value="1"/>
</dbReference>
<protein>
    <recommendedName>
        <fullName evidence="8">NADP-dependent oxidoreductase domain-containing protein</fullName>
    </recommendedName>
</protein>
<dbReference type="Pfam" id="PF00248">
    <property type="entry name" value="Aldo_ket_red"/>
    <property type="match status" value="1"/>
</dbReference>
<feature type="site" description="Lowers pKa of active site Tyr" evidence="6">
    <location>
        <position position="106"/>
    </location>
</feature>
<evidence type="ECO:0000256" key="2">
    <source>
        <dbReference type="ARBA" id="ARBA00022857"/>
    </source>
</evidence>
<dbReference type="PROSITE" id="PS00062">
    <property type="entry name" value="ALDOKETO_REDUCTASE_2"/>
    <property type="match status" value="1"/>
</dbReference>
<evidence type="ECO:0000256" key="1">
    <source>
        <dbReference type="ARBA" id="ARBA00007905"/>
    </source>
</evidence>
<dbReference type="Proteomes" id="UP000324832">
    <property type="component" value="Unassembled WGS sequence"/>
</dbReference>
<dbReference type="PANTHER" id="PTHR43827">
    <property type="entry name" value="2,5-DIKETO-D-GLUCONIC ACID REDUCTASE"/>
    <property type="match status" value="1"/>
</dbReference>
<dbReference type="AlphaFoldDB" id="A0A5E4PXP5"/>
<name>A0A5E4PXP5_9NEOP</name>
<keyword evidence="2" id="KW-0521">NADP</keyword>
<evidence type="ECO:0000256" key="3">
    <source>
        <dbReference type="ARBA" id="ARBA00023002"/>
    </source>
</evidence>
<proteinExistence type="inferred from homology"/>
<dbReference type="FunFam" id="3.20.20.100:FF:000002">
    <property type="entry name" value="2,5-diketo-D-gluconic acid reductase A"/>
    <property type="match status" value="1"/>
</dbReference>
<evidence type="ECO:0000259" key="8">
    <source>
        <dbReference type="Pfam" id="PF00248"/>
    </source>
</evidence>
<feature type="binding site" evidence="5">
    <location>
        <position position="137"/>
    </location>
    <ligand>
        <name>substrate</name>
    </ligand>
</feature>
<evidence type="ECO:0000256" key="5">
    <source>
        <dbReference type="PIRSR" id="PIRSR000097-2"/>
    </source>
</evidence>
<dbReference type="PRINTS" id="PR00069">
    <property type="entry name" value="ALDKETRDTASE"/>
</dbReference>
<evidence type="ECO:0000313" key="9">
    <source>
        <dbReference type="EMBL" id="VVC89700.1"/>
    </source>
</evidence>
<dbReference type="PIRSF" id="PIRSF000097">
    <property type="entry name" value="AKR"/>
    <property type="match status" value="1"/>
</dbReference>
<feature type="signal peptide" evidence="7">
    <location>
        <begin position="1"/>
        <end position="17"/>
    </location>
</feature>
<evidence type="ECO:0000256" key="7">
    <source>
        <dbReference type="SAM" id="SignalP"/>
    </source>
</evidence>
<dbReference type="GO" id="GO:0016616">
    <property type="term" value="F:oxidoreductase activity, acting on the CH-OH group of donors, NAD or NADP as acceptor"/>
    <property type="evidence" value="ECO:0007669"/>
    <property type="project" value="UniProtKB-ARBA"/>
</dbReference>
<reference evidence="9 10" key="1">
    <citation type="submission" date="2017-07" db="EMBL/GenBank/DDBJ databases">
        <authorList>
            <person name="Talla V."/>
            <person name="Backstrom N."/>
        </authorList>
    </citation>
    <scope>NUCLEOTIDE SEQUENCE [LARGE SCALE GENOMIC DNA]</scope>
</reference>
<feature type="chain" id="PRO_5022950986" description="NADP-dependent oxidoreductase domain-containing protein" evidence="7">
    <location>
        <begin position="18"/>
        <end position="340"/>
    </location>
</feature>
<dbReference type="InterPro" id="IPR018170">
    <property type="entry name" value="Aldo/ket_reductase_CS"/>
</dbReference>
<sequence>MFILSFCLLSIIYIVKCDVTDGGKAPRIQLNDGNMMPVMGLGTFLGFDEKGQKEVREKEVELPVLWALKAGYRMLDTASAYNNEEQVGKAIQRSNVPRKDVFIVTKLGSHEQREVLSSLRASLDRLNTTYIDLYLIHNPVAYKPDKSGYDIVDYLDTWKAMEQAKKMGLARSIGISNFNITMMERLLAHCQIKPSVLQVEVNVNLAQNKLLEFTKREGIEVMAYAPFGSLFVKDSGPPPPRVNDPGLVKMAQKYRKTVPQIVLRYLVQRGVIPIPKSVRKEKIVENINIFDFELSTEEMDEISKFNKDYRVVWPSFWQDHPYYPFEKKDKPDPDLFKPKP</sequence>
<keyword evidence="3" id="KW-0560">Oxidoreductase</keyword>
<keyword evidence="7" id="KW-0732">Signal</keyword>
<feature type="domain" description="NADP-dependent oxidoreductase" evidence="8">
    <location>
        <begin position="39"/>
        <end position="306"/>
    </location>
</feature>
<evidence type="ECO:0000256" key="6">
    <source>
        <dbReference type="PIRSR" id="PIRSR000097-3"/>
    </source>
</evidence>
<evidence type="ECO:0000313" key="10">
    <source>
        <dbReference type="Proteomes" id="UP000324832"/>
    </source>
</evidence>
<dbReference type="EMBL" id="FZQP02000604">
    <property type="protein sequence ID" value="VVC89700.1"/>
    <property type="molecule type" value="Genomic_DNA"/>
</dbReference>
<evidence type="ECO:0000256" key="4">
    <source>
        <dbReference type="PIRSR" id="PIRSR000097-1"/>
    </source>
</evidence>
<gene>
    <name evidence="9" type="ORF">LSINAPIS_LOCUS2763</name>
</gene>
<dbReference type="PANTHER" id="PTHR43827:SF3">
    <property type="entry name" value="NADP-DEPENDENT OXIDOREDUCTASE DOMAIN-CONTAINING PROTEIN"/>
    <property type="match status" value="1"/>
</dbReference>
<keyword evidence="10" id="KW-1185">Reference proteome</keyword>
<comment type="similarity">
    <text evidence="1">Belongs to the aldo/keto reductase family.</text>
</comment>
<dbReference type="InterPro" id="IPR023210">
    <property type="entry name" value="NADP_OxRdtase_dom"/>
</dbReference>
<accession>A0A5E4PXP5</accession>
<dbReference type="InterPro" id="IPR036812">
    <property type="entry name" value="NAD(P)_OxRdtase_dom_sf"/>
</dbReference>
<dbReference type="Gene3D" id="3.20.20.100">
    <property type="entry name" value="NADP-dependent oxidoreductase domain"/>
    <property type="match status" value="1"/>
</dbReference>
<feature type="active site" description="Proton donor" evidence="4">
    <location>
        <position position="81"/>
    </location>
</feature>
<dbReference type="InterPro" id="IPR020471">
    <property type="entry name" value="AKR"/>
</dbReference>